<dbReference type="SMART" id="SM00406">
    <property type="entry name" value="IGv"/>
    <property type="match status" value="1"/>
</dbReference>
<keyword evidence="2" id="KW-0812">Transmembrane</keyword>
<dbReference type="InterPro" id="IPR003599">
    <property type="entry name" value="Ig_sub"/>
</dbReference>
<feature type="non-terminal residue" evidence="7">
    <location>
        <position position="1"/>
    </location>
</feature>
<dbReference type="Proteomes" id="UP001166093">
    <property type="component" value="Unassembled WGS sequence"/>
</dbReference>
<keyword evidence="8" id="KW-1185">Reference proteome</keyword>
<dbReference type="InterPro" id="IPR003598">
    <property type="entry name" value="Ig_sub2"/>
</dbReference>
<dbReference type="InterPro" id="IPR013106">
    <property type="entry name" value="Ig_V-set"/>
</dbReference>
<name>A0ABS2Y8Y9_POLSP</name>
<dbReference type="Pfam" id="PF07686">
    <property type="entry name" value="V-set"/>
    <property type="match status" value="1"/>
</dbReference>
<organism evidence="7 8">
    <name type="scientific">Polyodon spathula</name>
    <name type="common">North American paddlefish</name>
    <name type="synonym">Squalus spathula</name>
    <dbReference type="NCBI Taxonomy" id="7913"/>
    <lineage>
        <taxon>Eukaryota</taxon>
        <taxon>Metazoa</taxon>
        <taxon>Chordata</taxon>
        <taxon>Craniata</taxon>
        <taxon>Vertebrata</taxon>
        <taxon>Euteleostomi</taxon>
        <taxon>Actinopterygii</taxon>
        <taxon>Chondrostei</taxon>
        <taxon>Acipenseriformes</taxon>
        <taxon>Polyodontidae</taxon>
        <taxon>Polyodon</taxon>
    </lineage>
</organism>
<dbReference type="EMBL" id="JAAWVQ010122825">
    <property type="protein sequence ID" value="MBN3283022.1"/>
    <property type="molecule type" value="Genomic_DNA"/>
</dbReference>
<comment type="subcellular location">
    <subcellularLocation>
        <location evidence="1">Membrane</location>
        <topology evidence="1">Single-pass membrane protein</topology>
    </subcellularLocation>
</comment>
<protein>
    <submittedName>
        <fullName evidence="7">NECT2 protein</fullName>
    </submittedName>
</protein>
<evidence type="ECO:0000256" key="4">
    <source>
        <dbReference type="ARBA" id="ARBA00023136"/>
    </source>
</evidence>
<evidence type="ECO:0000256" key="5">
    <source>
        <dbReference type="ARBA" id="ARBA00023157"/>
    </source>
</evidence>
<gene>
    <name evidence="7" type="primary">Nectin2</name>
    <name evidence="7" type="ORF">GTO93_0015778</name>
</gene>
<reference evidence="7" key="1">
    <citation type="journal article" date="2021" name="Cell">
        <title>Tracing the genetic footprints of vertebrate landing in non-teleost ray-finned fishes.</title>
        <authorList>
            <person name="Bi X."/>
            <person name="Wang K."/>
            <person name="Yang L."/>
            <person name="Pan H."/>
            <person name="Jiang H."/>
            <person name="Wei Q."/>
            <person name="Fang M."/>
            <person name="Yu H."/>
            <person name="Zhu C."/>
            <person name="Cai Y."/>
            <person name="He Y."/>
            <person name="Gan X."/>
            <person name="Zeng H."/>
            <person name="Yu D."/>
            <person name="Zhu Y."/>
            <person name="Jiang H."/>
            <person name="Qiu Q."/>
            <person name="Yang H."/>
            <person name="Zhang Y.E."/>
            <person name="Wang W."/>
            <person name="Zhu M."/>
            <person name="He S."/>
            <person name="Zhang G."/>
        </authorList>
    </citation>
    <scope>NUCLEOTIDE SEQUENCE</scope>
    <source>
        <strain evidence="7">Pddl_001</strain>
    </source>
</reference>
<evidence type="ECO:0000259" key="6">
    <source>
        <dbReference type="PROSITE" id="PS50835"/>
    </source>
</evidence>
<keyword evidence="5" id="KW-1015">Disulfide bond</keyword>
<feature type="domain" description="Ig-like" evidence="6">
    <location>
        <begin position="1"/>
        <end position="113"/>
    </location>
</feature>
<dbReference type="PANTHER" id="PTHR47387:SF1">
    <property type="entry name" value="NECTIN-2"/>
    <property type="match status" value="1"/>
</dbReference>
<feature type="non-terminal residue" evidence="7">
    <location>
        <position position="461"/>
    </location>
</feature>
<accession>A0ABS2Y8Y9</accession>
<dbReference type="Gene3D" id="2.60.40.10">
    <property type="entry name" value="Immunoglobulins"/>
    <property type="match status" value="3"/>
</dbReference>
<evidence type="ECO:0000256" key="2">
    <source>
        <dbReference type="ARBA" id="ARBA00022692"/>
    </source>
</evidence>
<keyword evidence="4" id="KW-0472">Membrane</keyword>
<dbReference type="SUPFAM" id="SSF48726">
    <property type="entry name" value="Immunoglobulin"/>
    <property type="match status" value="3"/>
</dbReference>
<dbReference type="SMART" id="SM00409">
    <property type="entry name" value="IG"/>
    <property type="match status" value="2"/>
</dbReference>
<sequence length="461" mass="50013">QRVKVEPEVSSFPGQNVTLRCSFSDPTGEVKKSQVTWIRETPDGKKVNIAVFNPQFGASYPEKSIEGRVAFRDPSLQDPSIVLQGVTMGDEGNYICEYATYPSGNEEGTTRLFVLAKPTNNATVLPVQAGPAPVAVARCVSANGKPPSEITWVSALPGNGTNSAVKNSDGTVTVTSEYRVTPSAALNGQDLGCVIQHKTLSKPESFQLKLSIEYPPQVKISGYDGNWFLGREGVELHCAAKANPPTTNVVWRTLSGVLPRSVEVSGPVLKVMKVDSELNTTFICEAQNSIGTGKQEHSILVRGDEDEFSLHSVQRGKRNPDCFPCRLHISGRVSLCVQERGYQSGGQQGGCDPKTRVFGGGNNNGTAFAYRRDPSEATTERAAPPPTAQDILLSREMDTLEKSKFDLEVDEGYDRFDESFGESRPVLQLRHGGEDEVAGYADDDMESQRDGSVISRTAVYV</sequence>
<proteinExistence type="predicted"/>
<dbReference type="PROSITE" id="PS50835">
    <property type="entry name" value="IG_LIKE"/>
    <property type="match status" value="3"/>
</dbReference>
<evidence type="ECO:0000313" key="7">
    <source>
        <dbReference type="EMBL" id="MBN3283022.1"/>
    </source>
</evidence>
<evidence type="ECO:0000313" key="8">
    <source>
        <dbReference type="Proteomes" id="UP001166093"/>
    </source>
</evidence>
<feature type="domain" description="Ig-like" evidence="6">
    <location>
        <begin position="118"/>
        <end position="211"/>
    </location>
</feature>
<dbReference type="PANTHER" id="PTHR47387">
    <property type="entry name" value="NECTIN-2"/>
    <property type="match status" value="1"/>
</dbReference>
<dbReference type="InterPro" id="IPR036179">
    <property type="entry name" value="Ig-like_dom_sf"/>
</dbReference>
<dbReference type="Pfam" id="PF08205">
    <property type="entry name" value="C2-set_2"/>
    <property type="match status" value="1"/>
</dbReference>
<keyword evidence="3" id="KW-1133">Transmembrane helix</keyword>
<evidence type="ECO:0000256" key="3">
    <source>
        <dbReference type="ARBA" id="ARBA00022989"/>
    </source>
</evidence>
<dbReference type="InterPro" id="IPR052659">
    <property type="entry name" value="Nectin/PVR"/>
</dbReference>
<feature type="domain" description="Ig-like" evidence="6">
    <location>
        <begin position="216"/>
        <end position="300"/>
    </location>
</feature>
<dbReference type="InterPro" id="IPR013162">
    <property type="entry name" value="CD80_C2-set"/>
</dbReference>
<evidence type="ECO:0000256" key="1">
    <source>
        <dbReference type="ARBA" id="ARBA00004167"/>
    </source>
</evidence>
<dbReference type="InterPro" id="IPR013783">
    <property type="entry name" value="Ig-like_fold"/>
</dbReference>
<comment type="caution">
    <text evidence="7">The sequence shown here is derived from an EMBL/GenBank/DDBJ whole genome shotgun (WGS) entry which is preliminary data.</text>
</comment>
<dbReference type="SMART" id="SM00408">
    <property type="entry name" value="IGc2"/>
    <property type="match status" value="2"/>
</dbReference>
<dbReference type="InterPro" id="IPR007110">
    <property type="entry name" value="Ig-like_dom"/>
</dbReference>